<sequence length="1068" mass="117701">MATVPVDAQQDELATTDNVASESELSQNLEQSPSNVDKEPAQDDDSRSLRIYSRPQLLALSKSPLVCVPPDMPELKEWFGAENEQNLSKKDSEPTTPNSGRERRFRRDADEAELPARPSFRSSLSQPSQMGNFKHQSLRTNDRDTDREGQERLRNLSDKFDRDRLGLPLSGLRTKERSIAPHLASGSTRISSQTQGTIATRRAETRETTKKKVGESSEDWRRGTEPRKADRNDRGDREERPRSRSRHRRDPSATRRDREGKEREKEREDYRRERDRDEDDDPRRWRDDGRRDERVTTRRERNNGKDKDSASSNPSDRRWTVVEDRDARSKRNTGRDKKSLAEETRTDERRGEREKEKEPAWMDTYVPSSSSGGILGGKGDDGELDGIQAWKKNMKEKEQKANKTATPMASAGDAVNAHSKPVEAGEPLNEIQQFKKLMEMAQKQSPDSPMIIGPILGPTDASKSTTTRDNDPTSNGPDAPTAHLTSDISSVPDPSRSLLSLLTANTNTDSASHSPVIDSTVPKLHSRLPITDSLVDRNTDTTFNPPQGSRLLALGNRAPAKPVTPNSQLISSTPPNGNPTTSQSQLIGFTNLSNPNLMTENSKVAPRTPSGFSPFEEQNRELGDSLRRGERTSYVAELGGTWPDSSPFDSATAGHAAGRGSRFAKFFDGKGKETPISPPNLPKAPTPVGFVSSSPGPHVRPESGFSNMSNPNLEQHRPTDELFAKLNMNSLQGQRTVQGPHPTSINHALFGQQQAQSQLHSLQQQHQQQLQNQLHAARPEPLYESRNFMPDNLVPGLRSVPPPRNRDNGGMFAADPLDDALLLTSQQRLPVQHRAAEQMYTGSLPAATFSQQQQLARSTGIPIQGGHFRGGPSPVSQAAQQHILHNSQQQRLPPGLANLGGRPPHDPAQFGLPGPIHNGLHINGPPQQQQQFSNFHPNNGFGVPQGPLRPPTHLQNSVNHHQLANLGHPATLDSRSATQHAQLLAMSGLGAGGGMRNVSGGGFNHQSGASLPNPMLALRQQTQQQPQIHPQMLPHHLPPHLQQGPPAPTNQTTSAQDLMALLMGTHRE</sequence>
<reference evidence="2" key="1">
    <citation type="submission" date="2020-11" db="EMBL/GenBank/DDBJ databases">
        <authorList>
            <consortium name="DOE Joint Genome Institute"/>
            <person name="Ahrendt S."/>
            <person name="Riley R."/>
            <person name="Andreopoulos W."/>
            <person name="Labutti K."/>
            <person name="Pangilinan J."/>
            <person name="Ruiz-Duenas F.J."/>
            <person name="Barrasa J.M."/>
            <person name="Sanchez-Garcia M."/>
            <person name="Camarero S."/>
            <person name="Miyauchi S."/>
            <person name="Serrano A."/>
            <person name="Linde D."/>
            <person name="Babiker R."/>
            <person name="Drula E."/>
            <person name="Ayuso-Fernandez I."/>
            <person name="Pacheco R."/>
            <person name="Padilla G."/>
            <person name="Ferreira P."/>
            <person name="Barriuso J."/>
            <person name="Kellner H."/>
            <person name="Castanera R."/>
            <person name="Alfaro M."/>
            <person name="Ramirez L."/>
            <person name="Pisabarro A.G."/>
            <person name="Kuo A."/>
            <person name="Tritt A."/>
            <person name="Lipzen A."/>
            <person name="He G."/>
            <person name="Yan M."/>
            <person name="Ng V."/>
            <person name="Cullen D."/>
            <person name="Martin F."/>
            <person name="Rosso M.-N."/>
            <person name="Henrissat B."/>
            <person name="Hibbett D."/>
            <person name="Martinez A.T."/>
            <person name="Grigoriev I.V."/>
        </authorList>
    </citation>
    <scope>NUCLEOTIDE SEQUENCE</scope>
    <source>
        <strain evidence="2">AH 40177</strain>
    </source>
</reference>
<keyword evidence="3" id="KW-1185">Reference proteome</keyword>
<feature type="region of interest" description="Disordered" evidence="1">
    <location>
        <begin position="441"/>
        <end position="494"/>
    </location>
</feature>
<comment type="caution">
    <text evidence="2">The sequence shown here is derived from an EMBL/GenBank/DDBJ whole genome shotgun (WGS) entry which is preliminary data.</text>
</comment>
<evidence type="ECO:0000313" key="2">
    <source>
        <dbReference type="EMBL" id="KAF9068054.1"/>
    </source>
</evidence>
<feature type="compositionally biased region" description="Basic and acidic residues" evidence="1">
    <location>
        <begin position="201"/>
        <end position="242"/>
    </location>
</feature>
<dbReference type="Proteomes" id="UP000772434">
    <property type="component" value="Unassembled WGS sequence"/>
</dbReference>
<feature type="compositionally biased region" description="Polar residues" evidence="1">
    <location>
        <begin position="925"/>
        <end position="937"/>
    </location>
</feature>
<accession>A0A9P5PLJ9</accession>
<feature type="compositionally biased region" description="Polar residues" evidence="1">
    <location>
        <begin position="874"/>
        <end position="891"/>
    </location>
</feature>
<feature type="region of interest" description="Disordered" evidence="1">
    <location>
        <begin position="1"/>
        <end position="49"/>
    </location>
</feature>
<feature type="region of interest" description="Disordered" evidence="1">
    <location>
        <begin position="532"/>
        <end position="582"/>
    </location>
</feature>
<feature type="region of interest" description="Disordered" evidence="1">
    <location>
        <begin position="691"/>
        <end position="711"/>
    </location>
</feature>
<gene>
    <name evidence="2" type="ORF">BDP27DRAFT_1403472</name>
</gene>
<name>A0A9P5PLJ9_9AGAR</name>
<feature type="compositionally biased region" description="Basic and acidic residues" evidence="1">
    <location>
        <begin position="100"/>
        <end position="109"/>
    </location>
</feature>
<feature type="compositionally biased region" description="Basic and acidic residues" evidence="1">
    <location>
        <begin position="36"/>
        <end position="48"/>
    </location>
</feature>
<feature type="compositionally biased region" description="Polar residues" evidence="1">
    <location>
        <begin position="120"/>
        <end position="139"/>
    </location>
</feature>
<proteinExistence type="predicted"/>
<feature type="compositionally biased region" description="Low complexity" evidence="1">
    <location>
        <begin position="21"/>
        <end position="34"/>
    </location>
</feature>
<feature type="compositionally biased region" description="Basic and acidic residues" evidence="1">
    <location>
        <begin position="250"/>
        <end position="360"/>
    </location>
</feature>
<feature type="compositionally biased region" description="Polar residues" evidence="1">
    <location>
        <begin position="185"/>
        <end position="198"/>
    </location>
</feature>
<protein>
    <submittedName>
        <fullName evidence="2">Uncharacterized protein</fullName>
    </submittedName>
</protein>
<feature type="region of interest" description="Disordered" evidence="1">
    <location>
        <begin position="923"/>
        <end position="955"/>
    </location>
</feature>
<dbReference type="AlphaFoldDB" id="A0A9P5PLJ9"/>
<feature type="region of interest" description="Disordered" evidence="1">
    <location>
        <begin position="850"/>
        <end position="895"/>
    </location>
</feature>
<feature type="compositionally biased region" description="Polar residues" evidence="1">
    <location>
        <begin position="564"/>
        <end position="582"/>
    </location>
</feature>
<feature type="region of interest" description="Disordered" evidence="1">
    <location>
        <begin position="1019"/>
        <end position="1052"/>
    </location>
</feature>
<organism evidence="2 3">
    <name type="scientific">Rhodocollybia butyracea</name>
    <dbReference type="NCBI Taxonomy" id="206335"/>
    <lineage>
        <taxon>Eukaryota</taxon>
        <taxon>Fungi</taxon>
        <taxon>Dikarya</taxon>
        <taxon>Basidiomycota</taxon>
        <taxon>Agaricomycotina</taxon>
        <taxon>Agaricomycetes</taxon>
        <taxon>Agaricomycetidae</taxon>
        <taxon>Agaricales</taxon>
        <taxon>Marasmiineae</taxon>
        <taxon>Omphalotaceae</taxon>
        <taxon>Rhodocollybia</taxon>
    </lineage>
</organism>
<evidence type="ECO:0000313" key="3">
    <source>
        <dbReference type="Proteomes" id="UP000772434"/>
    </source>
</evidence>
<feature type="region of interest" description="Disordered" evidence="1">
    <location>
        <begin position="77"/>
        <end position="426"/>
    </location>
</feature>
<feature type="compositionally biased region" description="Basic and acidic residues" evidence="1">
    <location>
        <begin position="140"/>
        <end position="165"/>
    </location>
</feature>
<dbReference type="OrthoDB" id="2504266at2759"/>
<feature type="compositionally biased region" description="Low complexity" evidence="1">
    <location>
        <begin position="1019"/>
        <end position="1044"/>
    </location>
</feature>
<evidence type="ECO:0000256" key="1">
    <source>
        <dbReference type="SAM" id="MobiDB-lite"/>
    </source>
</evidence>
<dbReference type="EMBL" id="JADNRY010000065">
    <property type="protein sequence ID" value="KAF9068054.1"/>
    <property type="molecule type" value="Genomic_DNA"/>
</dbReference>